<dbReference type="Proteomes" id="UP001371218">
    <property type="component" value="Unassembled WGS sequence"/>
</dbReference>
<sequence>MNIGEHEFEAAHGLPEPLPQGERLLWQGRPDAGTLAREAMHWRPLALYFAVILAWRGVDVAASAGLWPAVIAVAGLLPLAGFAVGMAWCLAILVARTTVYTLTDKRLVLRIGIVLSLTFNLPLRQIASAGLRRGGAGEGDIALELVAGTRIAYLNLWPHARPWRLKEPQPMLRAVPEVQRVAALLAEALKASADPQAVARMQPSPAEALPPIRVAVRPEARAA</sequence>
<keyword evidence="1" id="KW-0812">Transmembrane</keyword>
<comment type="caution">
    <text evidence="3">The sequence shown here is derived from an EMBL/GenBank/DDBJ whole genome shotgun (WGS) entry which is preliminary data.</text>
</comment>
<feature type="transmembrane region" description="Helical" evidence="1">
    <location>
        <begin position="107"/>
        <end position="123"/>
    </location>
</feature>
<evidence type="ECO:0000313" key="4">
    <source>
        <dbReference type="Proteomes" id="UP001371218"/>
    </source>
</evidence>
<organism evidence="3 4">
    <name type="scientific">Ideonella lacteola</name>
    <dbReference type="NCBI Taxonomy" id="2984193"/>
    <lineage>
        <taxon>Bacteria</taxon>
        <taxon>Pseudomonadati</taxon>
        <taxon>Pseudomonadota</taxon>
        <taxon>Betaproteobacteria</taxon>
        <taxon>Burkholderiales</taxon>
        <taxon>Sphaerotilaceae</taxon>
        <taxon>Ideonella</taxon>
    </lineage>
</organism>
<dbReference type="RefSeq" id="WP_341425663.1">
    <property type="nucleotide sequence ID" value="NZ_JBBUTG010000005.1"/>
</dbReference>
<evidence type="ECO:0000259" key="2">
    <source>
        <dbReference type="Pfam" id="PF03703"/>
    </source>
</evidence>
<keyword evidence="1" id="KW-1133">Transmembrane helix</keyword>
<feature type="transmembrane region" description="Helical" evidence="1">
    <location>
        <begin position="45"/>
        <end position="64"/>
    </location>
</feature>
<reference evidence="3 4" key="1">
    <citation type="submission" date="2024-04" db="EMBL/GenBank/DDBJ databases">
        <title>Novel species of the genus Ideonella isolated from streams.</title>
        <authorList>
            <person name="Lu H."/>
        </authorList>
    </citation>
    <scope>NUCLEOTIDE SEQUENCE [LARGE SCALE GENOMIC DNA]</scope>
    <source>
        <strain evidence="3 4">DXS29W</strain>
    </source>
</reference>
<keyword evidence="4" id="KW-1185">Reference proteome</keyword>
<accession>A0ABU9BMU1</accession>
<evidence type="ECO:0000256" key="1">
    <source>
        <dbReference type="SAM" id="Phobius"/>
    </source>
</evidence>
<proteinExistence type="predicted"/>
<feature type="domain" description="YdbS-like PH" evidence="2">
    <location>
        <begin position="96"/>
        <end position="183"/>
    </location>
</feature>
<dbReference type="InterPro" id="IPR054839">
    <property type="entry name" value="puhB_PGC"/>
</dbReference>
<protein>
    <submittedName>
        <fullName evidence="3">Photosynthetic complex putative assembly protein PuhB</fullName>
    </submittedName>
</protein>
<dbReference type="InterPro" id="IPR005182">
    <property type="entry name" value="YdbS-like_PH"/>
</dbReference>
<name>A0ABU9BMU1_9BURK</name>
<evidence type="ECO:0000313" key="3">
    <source>
        <dbReference type="EMBL" id="MEK8031286.1"/>
    </source>
</evidence>
<keyword evidence="1" id="KW-0472">Membrane</keyword>
<dbReference type="Pfam" id="PF03703">
    <property type="entry name" value="bPH_2"/>
    <property type="match status" value="1"/>
</dbReference>
<dbReference type="NCBIfam" id="NF040894">
    <property type="entry name" value="puhB_PGC"/>
    <property type="match status" value="1"/>
</dbReference>
<feature type="transmembrane region" description="Helical" evidence="1">
    <location>
        <begin position="70"/>
        <end position="95"/>
    </location>
</feature>
<dbReference type="EMBL" id="JBBUTG010000005">
    <property type="protein sequence ID" value="MEK8031286.1"/>
    <property type="molecule type" value="Genomic_DNA"/>
</dbReference>
<gene>
    <name evidence="3" type="primary">puhB</name>
    <name evidence="3" type="ORF">AACH06_10700</name>
</gene>